<dbReference type="InterPro" id="IPR013786">
    <property type="entry name" value="AcylCoA_DH/ox_N"/>
</dbReference>
<evidence type="ECO:0000259" key="7">
    <source>
        <dbReference type="Pfam" id="PF00441"/>
    </source>
</evidence>
<organism evidence="10 11">
    <name type="scientific">Periconia digitata</name>
    <dbReference type="NCBI Taxonomy" id="1303443"/>
    <lineage>
        <taxon>Eukaryota</taxon>
        <taxon>Fungi</taxon>
        <taxon>Dikarya</taxon>
        <taxon>Ascomycota</taxon>
        <taxon>Pezizomycotina</taxon>
        <taxon>Dothideomycetes</taxon>
        <taxon>Pleosporomycetidae</taxon>
        <taxon>Pleosporales</taxon>
        <taxon>Massarineae</taxon>
        <taxon>Periconiaceae</taxon>
        <taxon>Periconia</taxon>
    </lineage>
</organism>
<evidence type="ECO:0000256" key="3">
    <source>
        <dbReference type="ARBA" id="ARBA00022630"/>
    </source>
</evidence>
<dbReference type="Pfam" id="PF02771">
    <property type="entry name" value="Acyl-CoA_dh_N"/>
    <property type="match status" value="1"/>
</dbReference>
<evidence type="ECO:0000313" key="11">
    <source>
        <dbReference type="Proteomes" id="UP001152607"/>
    </source>
</evidence>
<dbReference type="Pfam" id="PF02770">
    <property type="entry name" value="Acyl-CoA_dh_M"/>
    <property type="match status" value="1"/>
</dbReference>
<dbReference type="InterPro" id="IPR006089">
    <property type="entry name" value="Acyl-CoA_DH_CS"/>
</dbReference>
<dbReference type="PROSITE" id="PS00072">
    <property type="entry name" value="ACYL_COA_DH_1"/>
    <property type="match status" value="1"/>
</dbReference>
<dbReference type="InterPro" id="IPR036250">
    <property type="entry name" value="AcylCo_DH-like_C"/>
</dbReference>
<dbReference type="Gene3D" id="2.40.110.10">
    <property type="entry name" value="Butyryl-CoA Dehydrogenase, subunit A, domain 2"/>
    <property type="match status" value="1"/>
</dbReference>
<dbReference type="GO" id="GO:0033539">
    <property type="term" value="P:fatty acid beta-oxidation using acyl-CoA dehydrogenase"/>
    <property type="evidence" value="ECO:0007669"/>
    <property type="project" value="TreeGrafter"/>
</dbReference>
<dbReference type="OrthoDB" id="10254877at2759"/>
<dbReference type="EMBL" id="CAOQHR010000009">
    <property type="protein sequence ID" value="CAI6339930.1"/>
    <property type="molecule type" value="Genomic_DNA"/>
</dbReference>
<keyword evidence="5 6" id="KW-0560">Oxidoreductase</keyword>
<sequence>MTQDKEGDHGNIPWAEPAWHGRLPSPHYSDSHRRLQSYCRNFIDTNIFPHMMEWEAMGSCPRETSLKYVASGLAFLDVPIRYRPEHLRHIAGIPIEQIDAFHRMIVMDETARIAGGCIHALEGASSIGAAPVIDYGTELQQRRWLPSLFTWETSFCLGVTEVNAGSDISGIATVAIPSMDETHYEVTGSKKWVAGGRWATHMTTLVRTGQLPTDLSLLVIPLKNPGVSIDRIQSQGYCAAGLSWIHLNKVKVPADHLIGKRDKGIPLIFNNFVKERLIGAVCSNRRSRLCLSLAIAHAYQRKTFGRPIATRSIVQYRLSRLAQLIEQHWAFLEHVVFAIEKDGWQSSQVIAAIASAKSTGGRMLELTANRAQLTFGSSGFERGKSSSGLVEMISREVKCAQIGGGTEEILAKVIWRESHKAYGNNKL</sequence>
<protein>
    <recommendedName>
        <fullName evidence="12">Acyl-CoA dehydrogenase</fullName>
    </recommendedName>
</protein>
<evidence type="ECO:0000259" key="9">
    <source>
        <dbReference type="Pfam" id="PF02771"/>
    </source>
</evidence>
<comment type="cofactor">
    <cofactor evidence="1 6">
        <name>FAD</name>
        <dbReference type="ChEBI" id="CHEBI:57692"/>
    </cofactor>
</comment>
<dbReference type="InterPro" id="IPR037069">
    <property type="entry name" value="AcylCoA_DH/ox_N_sf"/>
</dbReference>
<dbReference type="PANTHER" id="PTHR48083">
    <property type="entry name" value="MEDIUM-CHAIN SPECIFIC ACYL-COA DEHYDROGENASE, MITOCHONDRIAL-RELATED"/>
    <property type="match status" value="1"/>
</dbReference>
<dbReference type="GO" id="GO:0050660">
    <property type="term" value="F:flavin adenine dinucleotide binding"/>
    <property type="evidence" value="ECO:0007669"/>
    <property type="project" value="InterPro"/>
</dbReference>
<evidence type="ECO:0008006" key="12">
    <source>
        <dbReference type="Google" id="ProtNLM"/>
    </source>
</evidence>
<dbReference type="InterPro" id="IPR009100">
    <property type="entry name" value="AcylCoA_DH/oxidase_NM_dom_sf"/>
</dbReference>
<dbReference type="SUPFAM" id="SSF56645">
    <property type="entry name" value="Acyl-CoA dehydrogenase NM domain-like"/>
    <property type="match status" value="1"/>
</dbReference>
<dbReference type="PANTHER" id="PTHR48083:SF28">
    <property type="entry name" value="ACYL-COA DEHYDROGENASE FAMILY PROTEIN (AFU_ORTHOLOGUE AFUA_6G10880)-RELATED"/>
    <property type="match status" value="1"/>
</dbReference>
<dbReference type="AlphaFoldDB" id="A0A9W4UPV1"/>
<keyword evidence="3 6" id="KW-0285">Flavoprotein</keyword>
<evidence type="ECO:0000259" key="8">
    <source>
        <dbReference type="Pfam" id="PF02770"/>
    </source>
</evidence>
<name>A0A9W4UPV1_9PLEO</name>
<accession>A0A9W4UPV1</accession>
<gene>
    <name evidence="10" type="ORF">PDIGIT_LOCUS13095</name>
</gene>
<dbReference type="GO" id="GO:0003995">
    <property type="term" value="F:acyl-CoA dehydrogenase activity"/>
    <property type="evidence" value="ECO:0007669"/>
    <property type="project" value="InterPro"/>
</dbReference>
<dbReference type="SUPFAM" id="SSF47203">
    <property type="entry name" value="Acyl-CoA dehydrogenase C-terminal domain-like"/>
    <property type="match status" value="1"/>
</dbReference>
<comment type="similarity">
    <text evidence="2 6">Belongs to the acyl-CoA dehydrogenase family.</text>
</comment>
<feature type="domain" description="Acyl-CoA oxidase/dehydrogenase middle" evidence="8">
    <location>
        <begin position="156"/>
        <end position="250"/>
    </location>
</feature>
<feature type="domain" description="Acyl-CoA dehydrogenase/oxidase C-terminal" evidence="7">
    <location>
        <begin position="262"/>
        <end position="416"/>
    </location>
</feature>
<dbReference type="Gene3D" id="1.20.140.10">
    <property type="entry name" value="Butyryl-CoA Dehydrogenase, subunit A, domain 3"/>
    <property type="match status" value="1"/>
</dbReference>
<dbReference type="Proteomes" id="UP001152607">
    <property type="component" value="Unassembled WGS sequence"/>
</dbReference>
<dbReference type="InterPro" id="IPR046373">
    <property type="entry name" value="Acyl-CoA_Oxase/DH_mid-dom_sf"/>
</dbReference>
<evidence type="ECO:0000256" key="6">
    <source>
        <dbReference type="RuleBase" id="RU362125"/>
    </source>
</evidence>
<evidence type="ECO:0000256" key="2">
    <source>
        <dbReference type="ARBA" id="ARBA00009347"/>
    </source>
</evidence>
<feature type="domain" description="Acyl-CoA dehydrogenase/oxidase N-terminal" evidence="9">
    <location>
        <begin position="29"/>
        <end position="150"/>
    </location>
</feature>
<keyword evidence="4 6" id="KW-0274">FAD</keyword>
<dbReference type="InterPro" id="IPR009075">
    <property type="entry name" value="AcylCo_DH/oxidase_C"/>
</dbReference>
<proteinExistence type="inferred from homology"/>
<evidence type="ECO:0000313" key="10">
    <source>
        <dbReference type="EMBL" id="CAI6339930.1"/>
    </source>
</evidence>
<dbReference type="Pfam" id="PF00441">
    <property type="entry name" value="Acyl-CoA_dh_1"/>
    <property type="match status" value="1"/>
</dbReference>
<dbReference type="InterPro" id="IPR006091">
    <property type="entry name" value="Acyl-CoA_Oxase/DH_mid-dom"/>
</dbReference>
<comment type="caution">
    <text evidence="10">The sequence shown here is derived from an EMBL/GenBank/DDBJ whole genome shotgun (WGS) entry which is preliminary data.</text>
</comment>
<dbReference type="Gene3D" id="1.10.540.10">
    <property type="entry name" value="Acyl-CoA dehydrogenase/oxidase, N-terminal domain"/>
    <property type="match status" value="1"/>
</dbReference>
<dbReference type="InterPro" id="IPR050741">
    <property type="entry name" value="Acyl-CoA_dehydrogenase"/>
</dbReference>
<evidence type="ECO:0000256" key="4">
    <source>
        <dbReference type="ARBA" id="ARBA00022827"/>
    </source>
</evidence>
<evidence type="ECO:0000256" key="1">
    <source>
        <dbReference type="ARBA" id="ARBA00001974"/>
    </source>
</evidence>
<dbReference type="GO" id="GO:0005737">
    <property type="term" value="C:cytoplasm"/>
    <property type="evidence" value="ECO:0007669"/>
    <property type="project" value="TreeGrafter"/>
</dbReference>
<reference evidence="10" key="1">
    <citation type="submission" date="2023-01" db="EMBL/GenBank/DDBJ databases">
        <authorList>
            <person name="Van Ghelder C."/>
            <person name="Rancurel C."/>
        </authorList>
    </citation>
    <scope>NUCLEOTIDE SEQUENCE</scope>
    <source>
        <strain evidence="10">CNCM I-4278</strain>
    </source>
</reference>
<keyword evidence="11" id="KW-1185">Reference proteome</keyword>
<evidence type="ECO:0000256" key="5">
    <source>
        <dbReference type="ARBA" id="ARBA00023002"/>
    </source>
</evidence>